<gene>
    <name evidence="3" type="ORF">QTO34_015445</name>
</gene>
<dbReference type="Pfam" id="PF03556">
    <property type="entry name" value="Cullin_binding"/>
    <property type="match status" value="1"/>
</dbReference>
<dbReference type="InterPro" id="IPR042460">
    <property type="entry name" value="DCN1-like_PONY"/>
</dbReference>
<dbReference type="GO" id="GO:0031624">
    <property type="term" value="F:ubiquitin conjugating enzyme binding"/>
    <property type="evidence" value="ECO:0007669"/>
    <property type="project" value="TreeGrafter"/>
</dbReference>
<name>A0AA40I484_CNENI</name>
<organism evidence="3 4">
    <name type="scientific">Cnephaeus nilssonii</name>
    <name type="common">Northern bat</name>
    <name type="synonym">Eptesicus nilssonii</name>
    <dbReference type="NCBI Taxonomy" id="3371016"/>
    <lineage>
        <taxon>Eukaryota</taxon>
        <taxon>Metazoa</taxon>
        <taxon>Chordata</taxon>
        <taxon>Craniata</taxon>
        <taxon>Vertebrata</taxon>
        <taxon>Euteleostomi</taxon>
        <taxon>Mammalia</taxon>
        <taxon>Eutheria</taxon>
        <taxon>Laurasiatheria</taxon>
        <taxon>Chiroptera</taxon>
        <taxon>Yangochiroptera</taxon>
        <taxon>Vespertilionidae</taxon>
        <taxon>Cnephaeus</taxon>
    </lineage>
</organism>
<dbReference type="PANTHER" id="PTHR12281:SF10">
    <property type="entry name" value="DCN1-LIKE PROTEIN 1"/>
    <property type="match status" value="1"/>
</dbReference>
<evidence type="ECO:0000259" key="2">
    <source>
        <dbReference type="PROSITE" id="PS51229"/>
    </source>
</evidence>
<dbReference type="InterPro" id="IPR005176">
    <property type="entry name" value="PONY_dom"/>
</dbReference>
<dbReference type="GO" id="GO:0000151">
    <property type="term" value="C:ubiquitin ligase complex"/>
    <property type="evidence" value="ECO:0007669"/>
    <property type="project" value="TreeGrafter"/>
</dbReference>
<sequence length="169" mass="19618">MNKFKSLQRNNLGYFMIFTQPSEKPAQFCDDLALMPSQHHWVDHCVEVQGSNTVQVLQTRVHAGPDRIRNLLLIFQRIQDKKVLDLEMAIAYCNLVLNERFKFLDLWNKFLLGHHKQSMPKDTWNFLLGFSVMIAYDMSNYDEEGAWPVLTDDFVVFACPEIAGTKSTT</sequence>
<proteinExistence type="predicted"/>
<evidence type="ECO:0000313" key="3">
    <source>
        <dbReference type="EMBL" id="KAK1342679.1"/>
    </source>
</evidence>
<protein>
    <recommendedName>
        <fullName evidence="1">DCN1-like protein</fullName>
    </recommendedName>
    <alternativeName>
        <fullName evidence="1">Defective in cullin neddylation protein 1-like protein</fullName>
    </alternativeName>
</protein>
<accession>A0AA40I484</accession>
<comment type="caution">
    <text evidence="3">The sequence shown here is derived from an EMBL/GenBank/DDBJ whole genome shotgun (WGS) entry which is preliminary data.</text>
</comment>
<dbReference type="AlphaFoldDB" id="A0AA40I484"/>
<feature type="non-terminal residue" evidence="3">
    <location>
        <position position="169"/>
    </location>
</feature>
<keyword evidence="4" id="KW-1185">Reference proteome</keyword>
<dbReference type="PANTHER" id="PTHR12281">
    <property type="entry name" value="RP42 RELATED"/>
    <property type="match status" value="1"/>
</dbReference>
<dbReference type="PROSITE" id="PS51229">
    <property type="entry name" value="DCUN1"/>
    <property type="match status" value="1"/>
</dbReference>
<feature type="domain" description="DCUN1" evidence="2">
    <location>
        <begin position="1"/>
        <end position="159"/>
    </location>
</feature>
<dbReference type="Gene3D" id="1.10.238.200">
    <property type="entry name" value="Cullin, PONY binding domain"/>
    <property type="match status" value="1"/>
</dbReference>
<evidence type="ECO:0000313" key="4">
    <source>
        <dbReference type="Proteomes" id="UP001177744"/>
    </source>
</evidence>
<evidence type="ECO:0000256" key="1">
    <source>
        <dbReference type="RuleBase" id="RU363131"/>
    </source>
</evidence>
<dbReference type="GO" id="GO:0032182">
    <property type="term" value="F:ubiquitin-like protein binding"/>
    <property type="evidence" value="ECO:0007669"/>
    <property type="project" value="TreeGrafter"/>
</dbReference>
<dbReference type="EMBL" id="JAULJE010000005">
    <property type="protein sequence ID" value="KAK1342679.1"/>
    <property type="molecule type" value="Genomic_DNA"/>
</dbReference>
<dbReference type="Proteomes" id="UP001177744">
    <property type="component" value="Unassembled WGS sequence"/>
</dbReference>
<dbReference type="GO" id="GO:0097602">
    <property type="term" value="F:cullin family protein binding"/>
    <property type="evidence" value="ECO:0007669"/>
    <property type="project" value="TreeGrafter"/>
</dbReference>
<dbReference type="InterPro" id="IPR014764">
    <property type="entry name" value="DCN-prot"/>
</dbReference>
<dbReference type="GO" id="GO:0045116">
    <property type="term" value="P:protein neddylation"/>
    <property type="evidence" value="ECO:0007669"/>
    <property type="project" value="TreeGrafter"/>
</dbReference>
<reference evidence="3" key="1">
    <citation type="submission" date="2023-06" db="EMBL/GenBank/DDBJ databases">
        <title>Reference genome for the Northern bat (Eptesicus nilssonii), a most northern bat species.</title>
        <authorList>
            <person name="Laine V.N."/>
            <person name="Pulliainen A.T."/>
            <person name="Lilley T.M."/>
        </authorList>
    </citation>
    <scope>NUCLEOTIDE SEQUENCE</scope>
    <source>
        <strain evidence="3">BLF_Eptnil</strain>
        <tissue evidence="3">Kidney</tissue>
    </source>
</reference>